<protein>
    <submittedName>
        <fullName evidence="1">MFS general substrate transporter</fullName>
    </submittedName>
</protein>
<keyword evidence="2" id="KW-1185">Reference proteome</keyword>
<dbReference type="EMBL" id="BSXG01000115">
    <property type="protein sequence ID" value="GME44579.1"/>
    <property type="molecule type" value="Genomic_DNA"/>
</dbReference>
<dbReference type="Proteomes" id="UP001165186">
    <property type="component" value="Unassembled WGS sequence"/>
</dbReference>
<reference evidence="1" key="1">
    <citation type="submission" date="2024-09" db="EMBL/GenBank/DDBJ databases">
        <title>Draft Genome Sequences of Neofusicoccum parvum.</title>
        <authorList>
            <person name="Ashida A."/>
            <person name="Camagna M."/>
            <person name="Tanaka A."/>
            <person name="Takemoto D."/>
        </authorList>
    </citation>
    <scope>NUCLEOTIDE SEQUENCE</scope>
    <source>
        <strain evidence="1">PPO83</strain>
    </source>
</reference>
<name>A0ACB5SJW0_9PEZI</name>
<comment type="caution">
    <text evidence="1">The sequence shown here is derived from an EMBL/GenBank/DDBJ whole genome shotgun (WGS) entry which is preliminary data.</text>
</comment>
<evidence type="ECO:0000313" key="2">
    <source>
        <dbReference type="Proteomes" id="UP001165186"/>
    </source>
</evidence>
<accession>A0ACB5SJW0</accession>
<organism evidence="1 2">
    <name type="scientific">Neofusicoccum parvum</name>
    <dbReference type="NCBI Taxonomy" id="310453"/>
    <lineage>
        <taxon>Eukaryota</taxon>
        <taxon>Fungi</taxon>
        <taxon>Dikarya</taxon>
        <taxon>Ascomycota</taxon>
        <taxon>Pezizomycotina</taxon>
        <taxon>Dothideomycetes</taxon>
        <taxon>Dothideomycetes incertae sedis</taxon>
        <taxon>Botryosphaeriales</taxon>
        <taxon>Botryosphaeriaceae</taxon>
        <taxon>Neofusicoccum</taxon>
    </lineage>
</organism>
<sequence>MSRHGEDNGRAIELRSNSAEGDDARVDAAKSASSTDEAEDESQYPGTLVTALLTFGLCLAAFTTALDNTIIATAIPKITSVFDSLDDVGWYGSAYLLTTTALQPTFGKIYTFFDVKWTYLSALIIFEVGSVICAASKTSVIFIVGRAIAGIGGAALFSGGMTMVALVTPIRRRAMYNSILTSMFGIASVVGPLLGGAFTDRLSWRWCFWINLPFGAVAFMAVLLIFRMPERPHTNLTVKEKLLKLDLLGGFLFVPAIVCLLLALQWGGITYSWKDSRVWGCILGFVLIIACFVGSQIYRGEDATIPPRIMKQRTVLSSTLFIAFLSMGIYAHFYYLPFYFQAVKGTSAMASGIRTVPYIVSITVAAVIVGVSLTFIGYYTPFTWFGASAFTVGAGLMYTLQVETTSSRWIGYQVLTGFGAGIALEIPFIAVQRVVAKKDMPVGNAMVGFFNSLGSGISISVAENIFSNTLVKGLEQDVHGINPEVVVAAGATGVRDVTPPQLLPAVLHAYNNAITTAFIFSIASGGFAVLCSMFIEWKSVKGTKSEQAEST</sequence>
<gene>
    <name evidence="1" type="primary">g8935</name>
    <name evidence="1" type="ORF">NpPPO83_00008935</name>
</gene>
<proteinExistence type="predicted"/>
<evidence type="ECO:0000313" key="1">
    <source>
        <dbReference type="EMBL" id="GME44579.1"/>
    </source>
</evidence>